<evidence type="ECO:0000256" key="8">
    <source>
        <dbReference type="RuleBase" id="RU004005"/>
    </source>
</evidence>
<comment type="caution">
    <text evidence="12">The sequence shown here is derived from an EMBL/GenBank/DDBJ whole genome shotgun (WGS) entry which is preliminary data.</text>
</comment>
<keyword evidence="3 7" id="KW-0694">RNA-binding</keyword>
<dbReference type="GO" id="GO:0019843">
    <property type="term" value="F:rRNA binding"/>
    <property type="evidence" value="ECO:0007669"/>
    <property type="project" value="UniProtKB-UniRule"/>
</dbReference>
<reference evidence="12 13" key="1">
    <citation type="submission" date="2017-09" db="EMBL/GenBank/DDBJ databases">
        <title>Depth-based differentiation of microbial function through sediment-hosted aquifers and enrichment of novel symbionts in the deep terrestrial subsurface.</title>
        <authorList>
            <person name="Probst A.J."/>
            <person name="Ladd B."/>
            <person name="Jarett J.K."/>
            <person name="Geller-Mcgrath D.E."/>
            <person name="Sieber C.M."/>
            <person name="Emerson J.B."/>
            <person name="Anantharaman K."/>
            <person name="Thomas B.C."/>
            <person name="Malmstrom R."/>
            <person name="Stieglmeier M."/>
            <person name="Klingl A."/>
            <person name="Woyke T."/>
            <person name="Ryan C.M."/>
            <person name="Banfield J.F."/>
        </authorList>
    </citation>
    <scope>NUCLEOTIDE SEQUENCE [LARGE SCALE GENOMIC DNA]</scope>
    <source>
        <strain evidence="12">CG11_big_fil_rev_8_21_14_0_20_36_20</strain>
    </source>
</reference>
<proteinExistence type="inferred from homology"/>
<dbReference type="GO" id="GO:0022625">
    <property type="term" value="C:cytosolic large ribosomal subunit"/>
    <property type="evidence" value="ECO:0007669"/>
    <property type="project" value="TreeGrafter"/>
</dbReference>
<evidence type="ECO:0000256" key="4">
    <source>
        <dbReference type="ARBA" id="ARBA00022980"/>
    </source>
</evidence>
<dbReference type="PANTHER" id="PTHR13501">
    <property type="entry name" value="CHLOROPLAST 50S RIBOSOMAL PROTEIN L22-RELATED"/>
    <property type="match status" value="1"/>
</dbReference>
<evidence type="ECO:0000256" key="3">
    <source>
        <dbReference type="ARBA" id="ARBA00022884"/>
    </source>
</evidence>
<evidence type="ECO:0000256" key="10">
    <source>
        <dbReference type="RuleBase" id="RU004008"/>
    </source>
</evidence>
<keyword evidence="4 7" id="KW-0689">Ribosomal protein</keyword>
<feature type="region of interest" description="Disordered" evidence="11">
    <location>
        <begin position="135"/>
        <end position="177"/>
    </location>
</feature>
<dbReference type="NCBIfam" id="TIGR01044">
    <property type="entry name" value="rplV_bact"/>
    <property type="match status" value="1"/>
</dbReference>
<evidence type="ECO:0000256" key="2">
    <source>
        <dbReference type="ARBA" id="ARBA00022730"/>
    </source>
</evidence>
<dbReference type="InterPro" id="IPR001063">
    <property type="entry name" value="Ribosomal_uL22"/>
</dbReference>
<gene>
    <name evidence="7" type="primary">rplV</name>
    <name evidence="12" type="ORF">COV55_01220</name>
</gene>
<evidence type="ECO:0000256" key="11">
    <source>
        <dbReference type="SAM" id="MobiDB-lite"/>
    </source>
</evidence>
<dbReference type="Proteomes" id="UP000230564">
    <property type="component" value="Unassembled WGS sequence"/>
</dbReference>
<evidence type="ECO:0000256" key="1">
    <source>
        <dbReference type="ARBA" id="ARBA00009451"/>
    </source>
</evidence>
<protein>
    <recommendedName>
        <fullName evidence="6 7">Large ribosomal subunit protein uL22</fullName>
    </recommendedName>
</protein>
<keyword evidence="2 7" id="KW-0699">rRNA-binding</keyword>
<dbReference type="GO" id="GO:0006412">
    <property type="term" value="P:translation"/>
    <property type="evidence" value="ECO:0007669"/>
    <property type="project" value="UniProtKB-UniRule"/>
</dbReference>
<evidence type="ECO:0000256" key="9">
    <source>
        <dbReference type="RuleBase" id="RU004006"/>
    </source>
</evidence>
<dbReference type="AlphaFoldDB" id="A0A2H0NDQ0"/>
<dbReference type="Gene3D" id="3.90.470.10">
    <property type="entry name" value="Ribosomal protein L22/L17"/>
    <property type="match status" value="1"/>
</dbReference>
<dbReference type="HAMAP" id="MF_01331_B">
    <property type="entry name" value="Ribosomal_uL22_B"/>
    <property type="match status" value="1"/>
</dbReference>
<dbReference type="InterPro" id="IPR047867">
    <property type="entry name" value="Ribosomal_uL22_bac/org-type"/>
</dbReference>
<accession>A0A2H0NDQ0</accession>
<dbReference type="CDD" id="cd00336">
    <property type="entry name" value="Ribosomal_L22"/>
    <property type="match status" value="1"/>
</dbReference>
<evidence type="ECO:0000313" key="13">
    <source>
        <dbReference type="Proteomes" id="UP000230564"/>
    </source>
</evidence>
<comment type="function">
    <text evidence="7 10">This protein binds specifically to 23S rRNA; its binding is stimulated by other ribosomal proteins, e.g., L4, L17, and L20. It is important during the early stages of 50S assembly. It makes multiple contacts with different domains of the 23S rRNA in the assembled 50S subunit and ribosome.</text>
</comment>
<keyword evidence="5 7" id="KW-0687">Ribonucleoprotein</keyword>
<comment type="similarity">
    <text evidence="1 7 8">Belongs to the universal ribosomal protein uL22 family.</text>
</comment>
<organism evidence="12 13">
    <name type="scientific">Candidatus Komeilibacteria bacterium CG11_big_fil_rev_8_21_14_0_20_36_20</name>
    <dbReference type="NCBI Taxonomy" id="1974477"/>
    <lineage>
        <taxon>Bacteria</taxon>
        <taxon>Candidatus Komeiliibacteriota</taxon>
    </lineage>
</organism>
<dbReference type="InterPro" id="IPR005727">
    <property type="entry name" value="Ribosomal_uL22_bac/chlpt-type"/>
</dbReference>
<dbReference type="EMBL" id="PCWQ01000007">
    <property type="protein sequence ID" value="PIR07030.1"/>
    <property type="molecule type" value="Genomic_DNA"/>
</dbReference>
<sequence length="177" mass="20072">MIEVKAKLKNVRISAKKLRLVADAIRGLEVVQVLDRLQVIFKKSSPIISKLLQSAVANALDKYNIRKEDLLVKKIIVNESKALKRWRPVAFGRAHPFKKHSAHIEIVLGIKEGVRVTSKEKKKEEIETVDLTEAKKRAKDKKGKDDLKDKVKDNKIDKKPVGPQEGKRKDSARVKKG</sequence>
<name>A0A2H0NDQ0_9BACT</name>
<dbReference type="PANTHER" id="PTHR13501:SF8">
    <property type="entry name" value="LARGE RIBOSOMAL SUBUNIT PROTEIN UL22M"/>
    <property type="match status" value="1"/>
</dbReference>
<evidence type="ECO:0000256" key="5">
    <source>
        <dbReference type="ARBA" id="ARBA00023274"/>
    </source>
</evidence>
<dbReference type="SUPFAM" id="SSF54843">
    <property type="entry name" value="Ribosomal protein L22"/>
    <property type="match status" value="1"/>
</dbReference>
<feature type="compositionally biased region" description="Basic and acidic residues" evidence="11">
    <location>
        <begin position="142"/>
        <end position="177"/>
    </location>
</feature>
<dbReference type="GO" id="GO:0003735">
    <property type="term" value="F:structural constituent of ribosome"/>
    <property type="evidence" value="ECO:0007669"/>
    <property type="project" value="InterPro"/>
</dbReference>
<evidence type="ECO:0000256" key="7">
    <source>
        <dbReference type="HAMAP-Rule" id="MF_01331"/>
    </source>
</evidence>
<comment type="function">
    <text evidence="7">The globular domain of the protein is located near the polypeptide exit tunnel on the outside of the subunit, while an extended beta-hairpin is found that lines the wall of the exit tunnel in the center of the 70S ribosome.</text>
</comment>
<comment type="subunit">
    <text evidence="7 9">Part of the 50S ribosomal subunit.</text>
</comment>
<evidence type="ECO:0000256" key="6">
    <source>
        <dbReference type="ARBA" id="ARBA00035207"/>
    </source>
</evidence>
<dbReference type="InterPro" id="IPR036394">
    <property type="entry name" value="Ribosomal_uL22_sf"/>
</dbReference>
<evidence type="ECO:0000313" key="12">
    <source>
        <dbReference type="EMBL" id="PIR07030.1"/>
    </source>
</evidence>
<dbReference type="Pfam" id="PF00237">
    <property type="entry name" value="Ribosomal_L22"/>
    <property type="match status" value="1"/>
</dbReference>